<sequence>MASQMFPVMPTTSSLLSAYASFSTTFMLFQTIFNQLVPPQLRRYIIDVVKYYWKPKTSKLTLLFEEKYGYVPNDMFNAVEVYRATKITPDCKCLKITKSLKESLINIKIAESEEIVDSFEGVTVTWKHLISQSQNQSMAANVKNNSFVQEKKYMELKFDKTYKDVIIASYLPFIVKKAQEIINQKKVVKLHNLKSPYLGQSNYRQMVNLDHPSTFDTLAMDLKLKKEIMDDLDMFVRRKDFYKKVGKAWKRG</sequence>
<evidence type="ECO:0000313" key="4">
    <source>
        <dbReference type="Proteomes" id="UP000245207"/>
    </source>
</evidence>
<dbReference type="STRING" id="35608.A0A2U1KDW4"/>
<dbReference type="OrthoDB" id="10251412at2759"/>
<dbReference type="EMBL" id="PKPP01021003">
    <property type="protein sequence ID" value="PWA34966.1"/>
    <property type="molecule type" value="Genomic_DNA"/>
</dbReference>
<gene>
    <name evidence="3" type="ORF">CTI12_AA613590</name>
</gene>
<keyword evidence="4" id="KW-1185">Reference proteome</keyword>
<evidence type="ECO:0000313" key="3">
    <source>
        <dbReference type="EMBL" id="PWA34966.1"/>
    </source>
</evidence>
<dbReference type="Proteomes" id="UP000245207">
    <property type="component" value="Unassembled WGS sequence"/>
</dbReference>
<reference evidence="3 4" key="1">
    <citation type="journal article" date="2018" name="Mol. Plant">
        <title>The genome of Artemisia annua provides insight into the evolution of Asteraceae family and artemisinin biosynthesis.</title>
        <authorList>
            <person name="Shen Q."/>
            <person name="Zhang L."/>
            <person name="Liao Z."/>
            <person name="Wang S."/>
            <person name="Yan T."/>
            <person name="Shi P."/>
            <person name="Liu M."/>
            <person name="Fu X."/>
            <person name="Pan Q."/>
            <person name="Wang Y."/>
            <person name="Lv Z."/>
            <person name="Lu X."/>
            <person name="Zhang F."/>
            <person name="Jiang W."/>
            <person name="Ma Y."/>
            <person name="Chen M."/>
            <person name="Hao X."/>
            <person name="Li L."/>
            <person name="Tang Y."/>
            <person name="Lv G."/>
            <person name="Zhou Y."/>
            <person name="Sun X."/>
            <person name="Brodelius P.E."/>
            <person name="Rose J.K.C."/>
            <person name="Tang K."/>
        </authorList>
    </citation>
    <scope>NUCLEOTIDE SEQUENCE [LARGE SCALE GENOMIC DNA]</scope>
    <source>
        <strain evidence="4">cv. Huhao1</strain>
        <tissue evidence="3">Leaf</tissue>
    </source>
</reference>
<evidence type="ECO:0000259" key="2">
    <source>
        <dbReference type="Pfam" id="PF14363"/>
    </source>
</evidence>
<organism evidence="3 4">
    <name type="scientific">Artemisia annua</name>
    <name type="common">Sweet wormwood</name>
    <dbReference type="NCBI Taxonomy" id="35608"/>
    <lineage>
        <taxon>Eukaryota</taxon>
        <taxon>Viridiplantae</taxon>
        <taxon>Streptophyta</taxon>
        <taxon>Embryophyta</taxon>
        <taxon>Tracheophyta</taxon>
        <taxon>Spermatophyta</taxon>
        <taxon>Magnoliopsida</taxon>
        <taxon>eudicotyledons</taxon>
        <taxon>Gunneridae</taxon>
        <taxon>Pentapetalae</taxon>
        <taxon>asterids</taxon>
        <taxon>campanulids</taxon>
        <taxon>Asterales</taxon>
        <taxon>Asteraceae</taxon>
        <taxon>Asteroideae</taxon>
        <taxon>Anthemideae</taxon>
        <taxon>Artemisiinae</taxon>
        <taxon>Artemisia</taxon>
    </lineage>
</organism>
<name>A0A2U1KDW4_ARTAN</name>
<feature type="domain" description="AAA-type ATPase N-terminal" evidence="2">
    <location>
        <begin position="37"/>
        <end position="128"/>
    </location>
</feature>
<evidence type="ECO:0000256" key="1">
    <source>
        <dbReference type="ARBA" id="ARBA00022801"/>
    </source>
</evidence>
<keyword evidence="1" id="KW-0378">Hydrolase</keyword>
<protein>
    <submittedName>
        <fullName evidence="3">AAA+ ATPase domain-containing protein</fullName>
    </submittedName>
</protein>
<dbReference type="InterPro" id="IPR027417">
    <property type="entry name" value="P-loop_NTPase"/>
</dbReference>
<dbReference type="InterPro" id="IPR050747">
    <property type="entry name" value="Mitochondrial_chaperone_BCS1"/>
</dbReference>
<dbReference type="InterPro" id="IPR025753">
    <property type="entry name" value="AAA_N_dom"/>
</dbReference>
<dbReference type="AlphaFoldDB" id="A0A2U1KDW4"/>
<comment type="caution">
    <text evidence="3">The sequence shown here is derived from an EMBL/GenBank/DDBJ whole genome shotgun (WGS) entry which is preliminary data.</text>
</comment>
<dbReference type="PANTHER" id="PTHR23070">
    <property type="entry name" value="BCS1 AAA-TYPE ATPASE"/>
    <property type="match status" value="1"/>
</dbReference>
<dbReference type="SUPFAM" id="SSF52540">
    <property type="entry name" value="P-loop containing nucleoside triphosphate hydrolases"/>
    <property type="match status" value="1"/>
</dbReference>
<dbReference type="Pfam" id="PF14363">
    <property type="entry name" value="AAA_assoc"/>
    <property type="match status" value="1"/>
</dbReference>
<proteinExistence type="predicted"/>
<dbReference type="GO" id="GO:0016787">
    <property type="term" value="F:hydrolase activity"/>
    <property type="evidence" value="ECO:0007669"/>
    <property type="project" value="UniProtKB-KW"/>
</dbReference>
<accession>A0A2U1KDW4</accession>